<evidence type="ECO:0000313" key="2">
    <source>
        <dbReference type="Proteomes" id="UP000288429"/>
    </source>
</evidence>
<accession>A0A428T099</accession>
<gene>
    <name evidence="1" type="ORF">CDV31_013872</name>
</gene>
<evidence type="ECO:0000313" key="1">
    <source>
        <dbReference type="EMBL" id="RSL95475.1"/>
    </source>
</evidence>
<name>A0A428T099_9HYPO</name>
<dbReference type="AlphaFoldDB" id="A0A428T099"/>
<comment type="caution">
    <text evidence="1">The sequence shown here is derived from an EMBL/GenBank/DDBJ whole genome shotgun (WGS) entry which is preliminary data.</text>
</comment>
<dbReference type="EMBL" id="NIZV01000297">
    <property type="protein sequence ID" value="RSL95475.1"/>
    <property type="molecule type" value="Genomic_DNA"/>
</dbReference>
<dbReference type="Proteomes" id="UP000288429">
    <property type="component" value="Unassembled WGS sequence"/>
</dbReference>
<proteinExistence type="predicted"/>
<keyword evidence="2" id="KW-1185">Reference proteome</keyword>
<protein>
    <submittedName>
        <fullName evidence="1">Uncharacterized protein</fullName>
    </submittedName>
</protein>
<organism evidence="1 2">
    <name type="scientific">Fusarium ambrosium</name>
    <dbReference type="NCBI Taxonomy" id="131363"/>
    <lineage>
        <taxon>Eukaryota</taxon>
        <taxon>Fungi</taxon>
        <taxon>Dikarya</taxon>
        <taxon>Ascomycota</taxon>
        <taxon>Pezizomycotina</taxon>
        <taxon>Sordariomycetes</taxon>
        <taxon>Hypocreomycetidae</taxon>
        <taxon>Hypocreales</taxon>
        <taxon>Nectriaceae</taxon>
        <taxon>Fusarium</taxon>
        <taxon>Fusarium solani species complex</taxon>
    </lineage>
</organism>
<reference evidence="1 2" key="1">
    <citation type="submission" date="2017-06" db="EMBL/GenBank/DDBJ databases">
        <title>Cmopartive genomic analysis of Ambrosia Fusariam Clade fungi.</title>
        <authorList>
            <person name="Stajich J.E."/>
            <person name="Carrillo J."/>
            <person name="Kijimoto T."/>
            <person name="Eskalen A."/>
            <person name="O'Donnell K."/>
            <person name="Kasson M."/>
        </authorList>
    </citation>
    <scope>NUCLEOTIDE SEQUENCE [LARGE SCALE GENOMIC DNA]</scope>
    <source>
        <strain evidence="1 2">NRRL 20438</strain>
    </source>
</reference>
<sequence>MNEEDNTNLVQVVKFIVGIDGQGNSEPRVVLHSGPRVAVFNDSRVEGHSGSRLIEYSSSEAVENSGSEVVELADFYIDFPEAEMSMNPEDITWPAKLEGPTTCDYLVQKYAVAVKNLQKYLRNIDALTDHLARETATFSTGRESATELTERLAKDKQHAKNLVHAIREFLAKAEEQAEEEAVTNRMREMSLTDGYEPYFRLWLSW</sequence>